<feature type="transmembrane region" description="Helical" evidence="5">
    <location>
        <begin position="115"/>
        <end position="135"/>
    </location>
</feature>
<keyword evidence="3 5" id="KW-1133">Transmembrane helix</keyword>
<gene>
    <name evidence="6" type="primary">CLDNL12</name>
</gene>
<accession>A0A0H5FN72</accession>
<keyword evidence="2 5" id="KW-0812">Transmembrane</keyword>
<name>A0A0H5FN72_HYDVU</name>
<dbReference type="CTD" id="100204029"/>
<dbReference type="KEGG" id="hmg:100204029"/>
<evidence type="ECO:0000256" key="5">
    <source>
        <dbReference type="SAM" id="Phobius"/>
    </source>
</evidence>
<evidence type="ECO:0000256" key="4">
    <source>
        <dbReference type="ARBA" id="ARBA00023136"/>
    </source>
</evidence>
<dbReference type="Pfam" id="PF00822">
    <property type="entry name" value="PMP22_Claudin"/>
    <property type="match status" value="1"/>
</dbReference>
<evidence type="ECO:0000256" key="2">
    <source>
        <dbReference type="ARBA" id="ARBA00022692"/>
    </source>
</evidence>
<organism evidence="6">
    <name type="scientific">Hydra vulgaris</name>
    <name type="common">Hydra</name>
    <name type="synonym">Hydra attenuata</name>
    <dbReference type="NCBI Taxonomy" id="6087"/>
    <lineage>
        <taxon>Eukaryota</taxon>
        <taxon>Metazoa</taxon>
        <taxon>Cnidaria</taxon>
        <taxon>Hydrozoa</taxon>
        <taxon>Hydroidolina</taxon>
        <taxon>Anthoathecata</taxon>
        <taxon>Aplanulata</taxon>
        <taxon>Hydridae</taxon>
        <taxon>Hydra</taxon>
    </lineage>
</organism>
<feature type="transmembrane region" description="Helical" evidence="5">
    <location>
        <begin position="82"/>
        <end position="103"/>
    </location>
</feature>
<dbReference type="AlphaFoldDB" id="A0A0H5FN72"/>
<dbReference type="OrthoDB" id="6017752at2759"/>
<evidence type="ECO:0000313" key="6">
    <source>
        <dbReference type="EMBL" id="CRX73241.1"/>
    </source>
</evidence>
<sequence length="179" mass="20166">MTVIKYGSRFTKERFLLYIAISVSFAFIAISNGTTSWFIKAWTKKDVFGDEYHGLWKICYDRPNRGFDSSCFERVGDAFTNVVRFLLCLSFLCYAIILGYIIAMQFRADLTFNPVGVVLITAALLALSGLILFLASNDIPRVHWLFINKYGYSFGVGWAGMAIAMVSGIICISLPKVQY</sequence>
<feature type="transmembrane region" description="Helical" evidence="5">
    <location>
        <begin position="15"/>
        <end position="39"/>
    </location>
</feature>
<protein>
    <submittedName>
        <fullName evidence="6">Claudin-like 12</fullName>
    </submittedName>
</protein>
<evidence type="ECO:0000256" key="1">
    <source>
        <dbReference type="ARBA" id="ARBA00004141"/>
    </source>
</evidence>
<evidence type="ECO:0000256" key="3">
    <source>
        <dbReference type="ARBA" id="ARBA00022989"/>
    </source>
</evidence>
<comment type="subcellular location">
    <subcellularLocation>
        <location evidence="1">Membrane</location>
        <topology evidence="1">Multi-pass membrane protein</topology>
    </subcellularLocation>
</comment>
<dbReference type="Gene3D" id="1.20.140.150">
    <property type="match status" value="1"/>
</dbReference>
<dbReference type="GO" id="GO:0016020">
    <property type="term" value="C:membrane"/>
    <property type="evidence" value="ECO:0007669"/>
    <property type="project" value="UniProtKB-SubCell"/>
</dbReference>
<proteinExistence type="evidence at transcript level"/>
<dbReference type="EMBL" id="LN868222">
    <property type="protein sequence ID" value="CRX73241.1"/>
    <property type="molecule type" value="mRNA"/>
</dbReference>
<dbReference type="InterPro" id="IPR004031">
    <property type="entry name" value="PMP22/EMP/MP20/Claudin"/>
</dbReference>
<dbReference type="GeneID" id="100204029"/>
<feature type="transmembrane region" description="Helical" evidence="5">
    <location>
        <begin position="155"/>
        <end position="174"/>
    </location>
</feature>
<keyword evidence="4 5" id="KW-0472">Membrane</keyword>
<reference evidence="6" key="1">
    <citation type="submission" date="2015-06" db="EMBL/GenBank/DDBJ databases">
        <title>Multifunctionality and plasticity characterize epithelial cells in Hydra.</title>
        <authorList>
            <person name="Buzgariu W."/>
            <person name="Al Haddad S."/>
            <person name="Tomczyk S."/>
            <person name="Wenger Y."/>
            <person name="Galliot B."/>
        </authorList>
    </citation>
    <scope>NUCLEOTIDE SEQUENCE</scope>
    <source>
        <strain evidence="6">Jussy strain</strain>
        <tissue evidence="6">Whole organism</tissue>
    </source>
</reference>